<gene>
    <name evidence="1" type="ORF">H7F21_17250</name>
</gene>
<evidence type="ECO:0000313" key="1">
    <source>
        <dbReference type="EMBL" id="MBC2846853.1"/>
    </source>
</evidence>
<dbReference type="Proteomes" id="UP000533900">
    <property type="component" value="Unassembled WGS sequence"/>
</dbReference>
<dbReference type="AlphaFoldDB" id="A0A842IYX1"/>
<organism evidence="1 2">
    <name type="scientific">Winogradskyella flava</name>
    <dbReference type="NCBI Taxonomy" id="1884876"/>
    <lineage>
        <taxon>Bacteria</taxon>
        <taxon>Pseudomonadati</taxon>
        <taxon>Bacteroidota</taxon>
        <taxon>Flavobacteriia</taxon>
        <taxon>Flavobacteriales</taxon>
        <taxon>Flavobacteriaceae</taxon>
        <taxon>Winogradskyella</taxon>
    </lineage>
</organism>
<dbReference type="EMBL" id="JACLCP010000009">
    <property type="protein sequence ID" value="MBC2846853.1"/>
    <property type="molecule type" value="Genomic_DNA"/>
</dbReference>
<comment type="caution">
    <text evidence="1">The sequence shown here is derived from an EMBL/GenBank/DDBJ whole genome shotgun (WGS) entry which is preliminary data.</text>
</comment>
<keyword evidence="2" id="KW-1185">Reference proteome</keyword>
<proteinExistence type="predicted"/>
<evidence type="ECO:0000313" key="2">
    <source>
        <dbReference type="Proteomes" id="UP000533900"/>
    </source>
</evidence>
<reference evidence="1" key="1">
    <citation type="submission" date="2020-08" db="EMBL/GenBank/DDBJ databases">
        <title>Winogradskyella ouciana sp. nov., isolated from the hadal seawater of the Mariana Trench.</title>
        <authorList>
            <person name="He X."/>
        </authorList>
    </citation>
    <scope>NUCLEOTIDE SEQUENCE [LARGE SCALE GENOMIC DNA]</scope>
    <source>
        <strain evidence="1">KCTC 52348</strain>
    </source>
</reference>
<dbReference type="RefSeq" id="WP_185790565.1">
    <property type="nucleotide sequence ID" value="NZ_JACLCP010000009.1"/>
</dbReference>
<name>A0A842IYX1_9FLAO</name>
<protein>
    <submittedName>
        <fullName evidence="1">Uncharacterized protein</fullName>
    </submittedName>
</protein>
<sequence length="46" mass="5074">MIYISQVVGIGAQRQCSNLSSPFGELYIIGFGYGFVTEWYASIIPP</sequence>
<accession>A0A842IYX1</accession>